<dbReference type="InterPro" id="IPR050121">
    <property type="entry name" value="Cytochrome_P450_monoxygenase"/>
</dbReference>
<evidence type="ECO:0000313" key="11">
    <source>
        <dbReference type="Proteomes" id="UP001172102"/>
    </source>
</evidence>
<evidence type="ECO:0000256" key="1">
    <source>
        <dbReference type="ARBA" id="ARBA00001971"/>
    </source>
</evidence>
<dbReference type="GO" id="GO:0005506">
    <property type="term" value="F:iron ion binding"/>
    <property type="evidence" value="ECO:0007669"/>
    <property type="project" value="InterPro"/>
</dbReference>
<dbReference type="AlphaFoldDB" id="A0AA40AYQ3"/>
<protein>
    <submittedName>
        <fullName evidence="10">Cytochrome P450</fullName>
    </submittedName>
</protein>
<dbReference type="GO" id="GO:0020037">
    <property type="term" value="F:heme binding"/>
    <property type="evidence" value="ECO:0007669"/>
    <property type="project" value="InterPro"/>
</dbReference>
<keyword evidence="3 7" id="KW-0349">Heme</keyword>
<evidence type="ECO:0000313" key="10">
    <source>
        <dbReference type="EMBL" id="KAK0724423.1"/>
    </source>
</evidence>
<keyword evidence="6" id="KW-0503">Monooxygenase</keyword>
<feature type="region of interest" description="Disordered" evidence="8">
    <location>
        <begin position="410"/>
        <end position="432"/>
    </location>
</feature>
<comment type="cofactor">
    <cofactor evidence="1 7">
        <name>heme</name>
        <dbReference type="ChEBI" id="CHEBI:30413"/>
    </cofactor>
</comment>
<feature type="transmembrane region" description="Helical" evidence="9">
    <location>
        <begin position="6"/>
        <end position="25"/>
    </location>
</feature>
<dbReference type="EMBL" id="JAUKUA010000002">
    <property type="protein sequence ID" value="KAK0724423.1"/>
    <property type="molecule type" value="Genomic_DNA"/>
</dbReference>
<evidence type="ECO:0000256" key="3">
    <source>
        <dbReference type="ARBA" id="ARBA00022617"/>
    </source>
</evidence>
<evidence type="ECO:0000256" key="7">
    <source>
        <dbReference type="PIRSR" id="PIRSR602403-1"/>
    </source>
</evidence>
<evidence type="ECO:0000256" key="5">
    <source>
        <dbReference type="ARBA" id="ARBA00023004"/>
    </source>
</evidence>
<reference evidence="10" key="1">
    <citation type="submission" date="2023-06" db="EMBL/GenBank/DDBJ databases">
        <title>Genome-scale phylogeny and comparative genomics of the fungal order Sordariales.</title>
        <authorList>
            <consortium name="Lawrence Berkeley National Laboratory"/>
            <person name="Hensen N."/>
            <person name="Bonometti L."/>
            <person name="Westerberg I."/>
            <person name="Brannstrom I.O."/>
            <person name="Guillou S."/>
            <person name="Cros-Aarteil S."/>
            <person name="Calhoun S."/>
            <person name="Haridas S."/>
            <person name="Kuo A."/>
            <person name="Mondo S."/>
            <person name="Pangilinan J."/>
            <person name="Riley R."/>
            <person name="Labutti K."/>
            <person name="Andreopoulos B."/>
            <person name="Lipzen A."/>
            <person name="Chen C."/>
            <person name="Yanf M."/>
            <person name="Daum C."/>
            <person name="Ng V."/>
            <person name="Clum A."/>
            <person name="Steindorff A."/>
            <person name="Ohm R."/>
            <person name="Martin F."/>
            <person name="Silar P."/>
            <person name="Natvig D."/>
            <person name="Lalanne C."/>
            <person name="Gautier V."/>
            <person name="Ament-Velasquez S.L."/>
            <person name="Kruys A."/>
            <person name="Hutchinson M.I."/>
            <person name="Powell A.J."/>
            <person name="Barry K."/>
            <person name="Miller A.N."/>
            <person name="Grigoriev I.V."/>
            <person name="Debuchy R."/>
            <person name="Gladieux P."/>
            <person name="Thoren M.H."/>
            <person name="Johannesson H."/>
        </authorList>
    </citation>
    <scope>NUCLEOTIDE SEQUENCE</scope>
    <source>
        <strain evidence="10">SMH4607-1</strain>
    </source>
</reference>
<keyword evidence="4 7" id="KW-0479">Metal-binding</keyword>
<keyword evidence="9" id="KW-1133">Transmembrane helix</keyword>
<dbReference type="Proteomes" id="UP001172102">
    <property type="component" value="Unassembled WGS sequence"/>
</dbReference>
<evidence type="ECO:0000256" key="6">
    <source>
        <dbReference type="ARBA" id="ARBA00023033"/>
    </source>
</evidence>
<dbReference type="PRINTS" id="PR00465">
    <property type="entry name" value="EP450IV"/>
</dbReference>
<evidence type="ECO:0000256" key="9">
    <source>
        <dbReference type="SAM" id="Phobius"/>
    </source>
</evidence>
<sequence length="525" mass="58339">MAYNVYLIVGASIALSLGYAFWRLLPVPLPGLPHFPESTKRMFGDGPTVKGMGQRTREPSAAVFALCRNLGSPVVQFLLTSITTPSIVIDDPREVEDILLRRNKEFDRSELTTHLFSQILPHSTLAQLTTPALKAQKRLWSDVMHPDFLRRVVAPNLQTAARELVELWTLKAERAGAGQSFDVSEDFQSTALDAIWVAVLGSKIGVLRLEMARLRGQEMDGSETARLVEVVRFAVEKGSSIINAGVGSLWPALTYFFMSLTPSYRRFKRIGHDEVQKIMTRACDRFHRLSEASSSGGREEGEGDSEHDTCAMDFVLRREIMTAKKEGKPAPDPTRDPAMLDELWLIAILEADIPILDATIEETARCSATAAITTRRALVDTEVLGHRIPAGTNVLLNLRIRDEPFEVDESCRSATSQTAQSKRTRGGFDGPSGRELDRFEPRRWLAQDNKGNEVFDAYSLPALTFGGGFRGCFGKRLAMLEIRIIIATLMLNFEFLPLPAELSSLGAEETVFRKPLTVHVNLKPL</sequence>
<keyword evidence="9" id="KW-0472">Membrane</keyword>
<keyword evidence="5 7" id="KW-0408">Iron</keyword>
<keyword evidence="11" id="KW-1185">Reference proteome</keyword>
<evidence type="ECO:0000256" key="2">
    <source>
        <dbReference type="ARBA" id="ARBA00010617"/>
    </source>
</evidence>
<evidence type="ECO:0000256" key="4">
    <source>
        <dbReference type="ARBA" id="ARBA00022723"/>
    </source>
</evidence>
<gene>
    <name evidence="10" type="ORF">B0H67DRAFT_480393</name>
</gene>
<keyword evidence="6" id="KW-0560">Oxidoreductase</keyword>
<comment type="caution">
    <text evidence="10">The sequence shown here is derived from an EMBL/GenBank/DDBJ whole genome shotgun (WGS) entry which is preliminary data.</text>
</comment>
<keyword evidence="9" id="KW-0812">Transmembrane</keyword>
<comment type="similarity">
    <text evidence="2">Belongs to the cytochrome P450 family.</text>
</comment>
<dbReference type="Pfam" id="PF00067">
    <property type="entry name" value="p450"/>
    <property type="match status" value="3"/>
</dbReference>
<proteinExistence type="inferred from homology"/>
<accession>A0AA40AYQ3</accession>
<feature type="binding site" description="axial binding residue" evidence="7">
    <location>
        <position position="472"/>
    </location>
    <ligand>
        <name>heme</name>
        <dbReference type="ChEBI" id="CHEBI:30413"/>
    </ligand>
    <ligandPart>
        <name>Fe</name>
        <dbReference type="ChEBI" id="CHEBI:18248"/>
    </ligandPart>
</feature>
<feature type="compositionally biased region" description="Polar residues" evidence="8">
    <location>
        <begin position="412"/>
        <end position="421"/>
    </location>
</feature>
<dbReference type="PANTHER" id="PTHR24305">
    <property type="entry name" value="CYTOCHROME P450"/>
    <property type="match status" value="1"/>
</dbReference>
<dbReference type="GO" id="GO:0004497">
    <property type="term" value="F:monooxygenase activity"/>
    <property type="evidence" value="ECO:0007669"/>
    <property type="project" value="UniProtKB-KW"/>
</dbReference>
<dbReference type="PANTHER" id="PTHR24305:SF232">
    <property type="entry name" value="P450, PUTATIVE (EUROFUNG)-RELATED"/>
    <property type="match status" value="1"/>
</dbReference>
<evidence type="ECO:0000256" key="8">
    <source>
        <dbReference type="SAM" id="MobiDB-lite"/>
    </source>
</evidence>
<organism evidence="10 11">
    <name type="scientific">Lasiosphaeris hirsuta</name>
    <dbReference type="NCBI Taxonomy" id="260670"/>
    <lineage>
        <taxon>Eukaryota</taxon>
        <taxon>Fungi</taxon>
        <taxon>Dikarya</taxon>
        <taxon>Ascomycota</taxon>
        <taxon>Pezizomycotina</taxon>
        <taxon>Sordariomycetes</taxon>
        <taxon>Sordariomycetidae</taxon>
        <taxon>Sordariales</taxon>
        <taxon>Lasiosphaeriaceae</taxon>
        <taxon>Lasiosphaeris</taxon>
    </lineage>
</organism>
<dbReference type="InterPro" id="IPR036396">
    <property type="entry name" value="Cyt_P450_sf"/>
</dbReference>
<dbReference type="InterPro" id="IPR002403">
    <property type="entry name" value="Cyt_P450_E_grp-IV"/>
</dbReference>
<name>A0AA40AYQ3_9PEZI</name>
<dbReference type="GO" id="GO:0016705">
    <property type="term" value="F:oxidoreductase activity, acting on paired donors, with incorporation or reduction of molecular oxygen"/>
    <property type="evidence" value="ECO:0007669"/>
    <property type="project" value="InterPro"/>
</dbReference>
<dbReference type="SUPFAM" id="SSF48264">
    <property type="entry name" value="Cytochrome P450"/>
    <property type="match status" value="1"/>
</dbReference>
<dbReference type="InterPro" id="IPR001128">
    <property type="entry name" value="Cyt_P450"/>
</dbReference>
<dbReference type="Gene3D" id="1.10.630.10">
    <property type="entry name" value="Cytochrome P450"/>
    <property type="match status" value="2"/>
</dbReference>